<dbReference type="Gene3D" id="3.10.129.30">
    <property type="entry name" value="Rv0098, thioesterase-like hot dog domain"/>
    <property type="match status" value="1"/>
</dbReference>
<gene>
    <name evidence="8" type="ORF">GIW81_04255</name>
</gene>
<dbReference type="EMBL" id="WMBQ01000001">
    <property type="protein sequence ID" value="MTD93545.1"/>
    <property type="molecule type" value="Genomic_DNA"/>
</dbReference>
<organism evidence="8 9">
    <name type="scientific">Hyphomicrobium album</name>
    <dbReference type="NCBI Taxonomy" id="2665159"/>
    <lineage>
        <taxon>Bacteria</taxon>
        <taxon>Pseudomonadati</taxon>
        <taxon>Pseudomonadota</taxon>
        <taxon>Alphaproteobacteria</taxon>
        <taxon>Hyphomicrobiales</taxon>
        <taxon>Hyphomicrobiaceae</taxon>
        <taxon>Hyphomicrobium</taxon>
    </lineage>
</organism>
<accession>A0A6I3KDH4</accession>
<dbReference type="InterPro" id="IPR043064">
    <property type="entry name" value="FcoT_ThioEstase_Rv0098-like_sf"/>
</dbReference>
<comment type="caution">
    <text evidence="8">The sequence shown here is derived from an EMBL/GenBank/DDBJ whole genome shotgun (WGS) entry which is preliminary data.</text>
</comment>
<dbReference type="Proteomes" id="UP000440694">
    <property type="component" value="Unassembled WGS sequence"/>
</dbReference>
<proteinExistence type="inferred from homology"/>
<dbReference type="AlphaFoldDB" id="A0A6I3KDH4"/>
<evidence type="ECO:0000256" key="2">
    <source>
        <dbReference type="ARBA" id="ARBA00023239"/>
    </source>
</evidence>
<keyword evidence="2" id="KW-0456">Lyase</keyword>
<dbReference type="GO" id="GO:0006629">
    <property type="term" value="P:lipid metabolic process"/>
    <property type="evidence" value="ECO:0007669"/>
    <property type="project" value="UniProtKB-KW"/>
</dbReference>
<evidence type="ECO:0000256" key="4">
    <source>
        <dbReference type="ARBA" id="ARBA00035127"/>
    </source>
</evidence>
<evidence type="ECO:0000313" key="8">
    <source>
        <dbReference type="EMBL" id="MTD93545.1"/>
    </source>
</evidence>
<dbReference type="Pfam" id="PF10862">
    <property type="entry name" value="FcoT"/>
    <property type="match status" value="1"/>
</dbReference>
<dbReference type="GO" id="GO:0016829">
    <property type="term" value="F:lyase activity"/>
    <property type="evidence" value="ECO:0007669"/>
    <property type="project" value="UniProtKB-KW"/>
</dbReference>
<evidence type="ECO:0000256" key="1">
    <source>
        <dbReference type="ARBA" id="ARBA00023098"/>
    </source>
</evidence>
<name>A0A6I3KDH4_9HYPH</name>
<sequence>MQLKPMGTAMCSIAQIDGSTATVVSNPTKACALGPCSGACKRLAAAQAMLEIEAPAMTEPQFPIAIADEFTAEILKPYRDNATYLKAAEIVEVNDKTAIAGTEQKLIVGKGRFSIPESCYIDSTGHFNAVEFNICYNQLAYVLFAGCIDAGVMHKVRAGDVQIPTMTEFKHHQLPAMMIVALESRYFKPLDSNDFTAELSINKISAVGNAWFFFTTITFSDREGVKAKGSVTLAFSPSYNPNTVH</sequence>
<comment type="catalytic activity">
    <reaction evidence="7">
        <text>a (3R)-3-[(carboxymethyl)amino]fatty acid + holo-[ACP] + H(+) = a (2E)-enoyl-[ACP] + glycine + H2O</text>
        <dbReference type="Rhea" id="RHEA:74923"/>
        <dbReference type="Rhea" id="RHEA-COMP:9685"/>
        <dbReference type="Rhea" id="RHEA-COMP:9925"/>
        <dbReference type="ChEBI" id="CHEBI:15377"/>
        <dbReference type="ChEBI" id="CHEBI:15378"/>
        <dbReference type="ChEBI" id="CHEBI:57305"/>
        <dbReference type="ChEBI" id="CHEBI:64479"/>
        <dbReference type="ChEBI" id="CHEBI:78784"/>
        <dbReference type="ChEBI" id="CHEBI:193080"/>
        <dbReference type="EC" id="4.3.2.11"/>
    </reaction>
    <physiologicalReaction direction="right-to-left" evidence="7">
        <dbReference type="Rhea" id="RHEA:74925"/>
    </physiologicalReaction>
</comment>
<comment type="similarity">
    <text evidence="3">Belongs to the FcoT family.</text>
</comment>
<evidence type="ECO:0000256" key="7">
    <source>
        <dbReference type="ARBA" id="ARBA00048742"/>
    </source>
</evidence>
<dbReference type="InterPro" id="IPR022598">
    <property type="entry name" value="FcoT_ThioEstase"/>
</dbReference>
<evidence type="ECO:0000313" key="9">
    <source>
        <dbReference type="Proteomes" id="UP000440694"/>
    </source>
</evidence>
<evidence type="ECO:0000256" key="6">
    <source>
        <dbReference type="ARBA" id="ARBA00035448"/>
    </source>
</evidence>
<keyword evidence="1" id="KW-0443">Lipid metabolism</keyword>
<evidence type="ECO:0000256" key="5">
    <source>
        <dbReference type="ARBA" id="ARBA00035169"/>
    </source>
</evidence>
<reference evidence="8 9" key="1">
    <citation type="submission" date="2019-11" db="EMBL/GenBank/DDBJ databases">
        <title>Identification of a novel strain.</title>
        <authorList>
            <person name="Xu Q."/>
            <person name="Wang G."/>
        </authorList>
    </citation>
    <scope>NUCLEOTIDE SEQUENCE [LARGE SCALE GENOMIC DNA]</scope>
    <source>
        <strain evidence="9">xq</strain>
    </source>
</reference>
<keyword evidence="9" id="KW-1185">Reference proteome</keyword>
<evidence type="ECO:0000256" key="3">
    <source>
        <dbReference type="ARBA" id="ARBA00035117"/>
    </source>
</evidence>
<protein>
    <recommendedName>
        <fullName evidence="5">(2E)-enoyl-[ACP] glycyltransferase</fullName>
        <ecNumber evidence="4">4.3.2.11</ecNumber>
    </recommendedName>
    <alternativeName>
        <fullName evidence="6">(2E)-unsaturated fatty acyl-[ACP] glycyltransferase</fullName>
    </alternativeName>
</protein>
<dbReference type="EC" id="4.3.2.11" evidence="4"/>